<dbReference type="GO" id="GO:0008933">
    <property type="term" value="F:peptidoglycan lytic transglycosylase activity"/>
    <property type="evidence" value="ECO:0007669"/>
    <property type="project" value="TreeGrafter"/>
</dbReference>
<evidence type="ECO:0000259" key="3">
    <source>
        <dbReference type="Pfam" id="PF13406"/>
    </source>
</evidence>
<dbReference type="SUPFAM" id="SSF47090">
    <property type="entry name" value="PGBD-like"/>
    <property type="match status" value="1"/>
</dbReference>
<evidence type="ECO:0000256" key="1">
    <source>
        <dbReference type="SAM" id="SignalP"/>
    </source>
</evidence>
<gene>
    <name evidence="4" type="ORF">JEQ47_18115</name>
</gene>
<dbReference type="PANTHER" id="PTHR30163:SF8">
    <property type="entry name" value="LYTIC MUREIN TRANSGLYCOSYLASE"/>
    <property type="match status" value="1"/>
</dbReference>
<dbReference type="InterPro" id="IPR043426">
    <property type="entry name" value="MltB-like"/>
</dbReference>
<dbReference type="Pfam" id="PF01471">
    <property type="entry name" value="PG_binding_1"/>
    <property type="match status" value="1"/>
</dbReference>
<name>A0A934MIW6_9HYPH</name>
<sequence>MRWMVLIWLALTAPALSQPVDSFAGFLAQFRAEAVAQGVDGAFYDAITAGLTPDPSVPNLVETQPEFTTPVWDYLDTRINAGRIERGKAAMARNSALFSQVGQAYGVDPYVLGAIWGMETDYGAVLGNDRLIRPIVRSLATVAWQRRSRFVEDKADFVAALKLAAANGGVSPIGSWAGAIGHLQVNPSNVVANGTDGDGDGRVDLHNSLPDALATSAAYLRRLGYQPGMDWGFEVEVPEGFDYLLATRDQLRPISFFAERGIVRVSGRQFSELSTPVFLYVPAGKDGPKFLMTGNYLVFKGYNFSDSYALAIAHLTDRLKGGGSFATPWPRQTQFPDLAQRREIQQALVTLGLYDGVVDGRIGPVTQAAYARFQAMQGQVADGFVTRASHAALVAAAR</sequence>
<dbReference type="InterPro" id="IPR011970">
    <property type="entry name" value="MltB_2"/>
</dbReference>
<dbReference type="Gene3D" id="1.10.101.10">
    <property type="entry name" value="PGBD-like superfamily/PGBD"/>
    <property type="match status" value="1"/>
</dbReference>
<dbReference type="Gene3D" id="1.10.530.10">
    <property type="match status" value="1"/>
</dbReference>
<dbReference type="InterPro" id="IPR036365">
    <property type="entry name" value="PGBD-like_sf"/>
</dbReference>
<dbReference type="GO" id="GO:0009253">
    <property type="term" value="P:peptidoglycan catabolic process"/>
    <property type="evidence" value="ECO:0007669"/>
    <property type="project" value="TreeGrafter"/>
</dbReference>
<dbReference type="Proteomes" id="UP000602124">
    <property type="component" value="Unassembled WGS sequence"/>
</dbReference>
<dbReference type="Pfam" id="PF13406">
    <property type="entry name" value="SLT_2"/>
    <property type="match status" value="1"/>
</dbReference>
<keyword evidence="1" id="KW-0732">Signal</keyword>
<evidence type="ECO:0000313" key="4">
    <source>
        <dbReference type="EMBL" id="MBJ3786647.1"/>
    </source>
</evidence>
<comment type="caution">
    <text evidence="4">The sequence shown here is derived from an EMBL/GenBank/DDBJ whole genome shotgun (WGS) entry which is preliminary data.</text>
</comment>
<dbReference type="RefSeq" id="WP_198877819.1">
    <property type="nucleotide sequence ID" value="NZ_JAEKMH010000004.1"/>
</dbReference>
<accession>A0A934MIW6</accession>
<dbReference type="NCBIfam" id="TIGR02283">
    <property type="entry name" value="MltB_2"/>
    <property type="match status" value="1"/>
</dbReference>
<dbReference type="Gene3D" id="1.10.8.350">
    <property type="entry name" value="Bacterial muramidase"/>
    <property type="match status" value="1"/>
</dbReference>
<feature type="domain" description="Peptidoglycan binding-like" evidence="2">
    <location>
        <begin position="340"/>
        <end position="393"/>
    </location>
</feature>
<dbReference type="InterPro" id="IPR036366">
    <property type="entry name" value="PGBDSf"/>
</dbReference>
<feature type="chain" id="PRO_5037266949" evidence="1">
    <location>
        <begin position="18"/>
        <end position="398"/>
    </location>
</feature>
<dbReference type="EMBL" id="JAEKMH010000004">
    <property type="protein sequence ID" value="MBJ3786647.1"/>
    <property type="molecule type" value="Genomic_DNA"/>
</dbReference>
<reference evidence="4" key="1">
    <citation type="submission" date="2020-12" db="EMBL/GenBank/DDBJ databases">
        <title>Devosia sp. MSA67 isolated from Mo River.</title>
        <authorList>
            <person name="Ma F."/>
            <person name="Zi Z."/>
        </authorList>
    </citation>
    <scope>NUCLEOTIDE SEQUENCE</scope>
    <source>
        <strain evidence="4">MSA67</strain>
    </source>
</reference>
<proteinExistence type="predicted"/>
<keyword evidence="5" id="KW-1185">Reference proteome</keyword>
<feature type="domain" description="Transglycosylase SLT" evidence="3">
    <location>
        <begin position="23"/>
        <end position="317"/>
    </location>
</feature>
<protein>
    <submittedName>
        <fullName evidence="4">Lytic murein transglycosylase</fullName>
    </submittedName>
</protein>
<dbReference type="PANTHER" id="PTHR30163">
    <property type="entry name" value="MEMBRANE-BOUND LYTIC MUREIN TRANSGLYCOSYLASE B"/>
    <property type="match status" value="1"/>
</dbReference>
<feature type="signal peptide" evidence="1">
    <location>
        <begin position="1"/>
        <end position="17"/>
    </location>
</feature>
<dbReference type="InterPro" id="IPR023346">
    <property type="entry name" value="Lysozyme-like_dom_sf"/>
</dbReference>
<organism evidence="4 5">
    <name type="scientific">Devosia sediminis</name>
    <dbReference type="NCBI Taxonomy" id="2798801"/>
    <lineage>
        <taxon>Bacteria</taxon>
        <taxon>Pseudomonadati</taxon>
        <taxon>Pseudomonadota</taxon>
        <taxon>Alphaproteobacteria</taxon>
        <taxon>Hyphomicrobiales</taxon>
        <taxon>Devosiaceae</taxon>
        <taxon>Devosia</taxon>
    </lineage>
</organism>
<dbReference type="InterPro" id="IPR031304">
    <property type="entry name" value="SLT_2"/>
</dbReference>
<evidence type="ECO:0000313" key="5">
    <source>
        <dbReference type="Proteomes" id="UP000602124"/>
    </source>
</evidence>
<evidence type="ECO:0000259" key="2">
    <source>
        <dbReference type="Pfam" id="PF01471"/>
    </source>
</evidence>
<dbReference type="AlphaFoldDB" id="A0A934MIW6"/>
<dbReference type="InterPro" id="IPR002477">
    <property type="entry name" value="Peptidoglycan-bd-like"/>
</dbReference>
<dbReference type="SUPFAM" id="SSF53955">
    <property type="entry name" value="Lysozyme-like"/>
    <property type="match status" value="1"/>
</dbReference>